<evidence type="ECO:0000313" key="1">
    <source>
        <dbReference type="EMBL" id="GAH71744.1"/>
    </source>
</evidence>
<organism evidence="1">
    <name type="scientific">marine sediment metagenome</name>
    <dbReference type="NCBI Taxonomy" id="412755"/>
    <lineage>
        <taxon>unclassified sequences</taxon>
        <taxon>metagenomes</taxon>
        <taxon>ecological metagenomes</taxon>
    </lineage>
</organism>
<proteinExistence type="predicted"/>
<gene>
    <name evidence="1" type="ORF">S03H2_51242</name>
</gene>
<sequence>MLFYIKKSWESEELEFSGTIAKLKDRFAVFLNDLYKMEWV</sequence>
<accession>X1J081</accession>
<protein>
    <submittedName>
        <fullName evidence="1">Uncharacterized protein</fullName>
    </submittedName>
</protein>
<comment type="caution">
    <text evidence="1">The sequence shown here is derived from an EMBL/GenBank/DDBJ whole genome shotgun (WGS) entry which is preliminary data.</text>
</comment>
<reference evidence="1" key="1">
    <citation type="journal article" date="2014" name="Front. Microbiol.">
        <title>High frequency of phylogenetically diverse reductive dehalogenase-homologous genes in deep subseafloor sedimentary metagenomes.</title>
        <authorList>
            <person name="Kawai M."/>
            <person name="Futagami T."/>
            <person name="Toyoda A."/>
            <person name="Takaki Y."/>
            <person name="Nishi S."/>
            <person name="Hori S."/>
            <person name="Arai W."/>
            <person name="Tsubouchi T."/>
            <person name="Morono Y."/>
            <person name="Uchiyama I."/>
            <person name="Ito T."/>
            <person name="Fujiyama A."/>
            <person name="Inagaki F."/>
            <person name="Takami H."/>
        </authorList>
    </citation>
    <scope>NUCLEOTIDE SEQUENCE</scope>
    <source>
        <strain evidence="1">Expedition CK06-06</strain>
    </source>
</reference>
<name>X1J081_9ZZZZ</name>
<feature type="non-terminal residue" evidence="1">
    <location>
        <position position="40"/>
    </location>
</feature>
<dbReference type="EMBL" id="BARU01032495">
    <property type="protein sequence ID" value="GAH71744.1"/>
    <property type="molecule type" value="Genomic_DNA"/>
</dbReference>
<dbReference type="AlphaFoldDB" id="X1J081"/>